<reference evidence="13 14" key="1">
    <citation type="submission" date="2023-04" db="EMBL/GenBank/DDBJ databases">
        <title>Genome of Basidiobolus ranarum AG-B5.</title>
        <authorList>
            <person name="Stajich J.E."/>
            <person name="Carter-House D."/>
            <person name="Gryganskyi A."/>
        </authorList>
    </citation>
    <scope>NUCLEOTIDE SEQUENCE [LARGE SCALE GENOMIC DNA]</scope>
    <source>
        <strain evidence="13 14">AG-B5</strain>
    </source>
</reference>
<name>A0ABR2X4N1_9FUNG</name>
<dbReference type="PROSITE" id="PS00108">
    <property type="entry name" value="PROTEIN_KINASE_ST"/>
    <property type="match status" value="1"/>
</dbReference>
<dbReference type="SMART" id="SM00320">
    <property type="entry name" value="WD40"/>
    <property type="match status" value="6"/>
</dbReference>
<dbReference type="EMBL" id="JASJQH010000007">
    <property type="protein sequence ID" value="KAK9768737.1"/>
    <property type="molecule type" value="Genomic_DNA"/>
</dbReference>
<dbReference type="SUPFAM" id="SSF48371">
    <property type="entry name" value="ARM repeat"/>
    <property type="match status" value="1"/>
</dbReference>
<feature type="region of interest" description="Disordered" evidence="11">
    <location>
        <begin position="876"/>
        <end position="953"/>
    </location>
</feature>
<dbReference type="SMART" id="SM00220">
    <property type="entry name" value="S_TKc"/>
    <property type="match status" value="1"/>
</dbReference>
<feature type="compositionally biased region" description="Polar residues" evidence="11">
    <location>
        <begin position="1044"/>
        <end position="1054"/>
    </location>
</feature>
<proteinExistence type="predicted"/>
<keyword evidence="4 13" id="KW-0808">Transferase</keyword>
<keyword evidence="6" id="KW-0547">Nucleotide-binding</keyword>
<evidence type="ECO:0000256" key="3">
    <source>
        <dbReference type="ARBA" id="ARBA00022574"/>
    </source>
</evidence>
<dbReference type="PANTHER" id="PTHR17583">
    <property type="entry name" value="PHOSPHOINOSITIDE 3-KINASE REGULATORY SUBUNIT 4"/>
    <property type="match status" value="1"/>
</dbReference>
<feature type="domain" description="Protein kinase" evidence="12">
    <location>
        <begin position="27"/>
        <end position="313"/>
    </location>
</feature>
<dbReference type="InterPro" id="IPR045162">
    <property type="entry name" value="Vps15-like"/>
</dbReference>
<dbReference type="InterPro" id="IPR000719">
    <property type="entry name" value="Prot_kinase_dom"/>
</dbReference>
<evidence type="ECO:0000256" key="8">
    <source>
        <dbReference type="ARBA" id="ARBA00022840"/>
    </source>
</evidence>
<dbReference type="InterPro" id="IPR015943">
    <property type="entry name" value="WD40/YVTN_repeat-like_dom_sf"/>
</dbReference>
<evidence type="ECO:0000256" key="6">
    <source>
        <dbReference type="ARBA" id="ARBA00022741"/>
    </source>
</evidence>
<dbReference type="SUPFAM" id="SSF50978">
    <property type="entry name" value="WD40 repeat-like"/>
    <property type="match status" value="1"/>
</dbReference>
<feature type="region of interest" description="Disordered" evidence="11">
    <location>
        <begin position="1466"/>
        <end position="1487"/>
    </location>
</feature>
<feature type="repeat" description="HEAT" evidence="9">
    <location>
        <begin position="454"/>
        <end position="486"/>
    </location>
</feature>
<dbReference type="PANTHER" id="PTHR17583:SF0">
    <property type="entry name" value="PHOSPHOINOSITIDE 3-KINASE REGULATORY SUBUNIT 4"/>
    <property type="match status" value="1"/>
</dbReference>
<keyword evidence="8" id="KW-0067">ATP-binding</keyword>
<feature type="region of interest" description="Disordered" evidence="11">
    <location>
        <begin position="1036"/>
        <end position="1060"/>
    </location>
</feature>
<evidence type="ECO:0000256" key="9">
    <source>
        <dbReference type="PROSITE-ProRule" id="PRU00103"/>
    </source>
</evidence>
<evidence type="ECO:0000259" key="12">
    <source>
        <dbReference type="PROSITE" id="PS50011"/>
    </source>
</evidence>
<sequence length="1533" mass="172095">MGNNFSSTIPSTATAGIDSYVGELGDIQYEKSLGSARFMKTIRGKHKEGSVVVKIFIKPDADISLKPYIDQLNVEHDGLVDVPNALPYQRIFETDTAVYLIRQYFFTNLYDRISTRPFLDLIEKKWITFQLLRTVADAHANQIYHGDLKTENVLVTSWNWVLLSDFSSFKPTYLPEDNPADFSFFFDTSSRRSCYLAPERFYNSGHEGENFETPKKETKLTEAMDIFSLGCVIAELFLEGTPVFSFSQLLSYKRNEYDPTSELEKIEDPDIREMVKHMIQLEPHKRYSAERYLSEWRDLSFPSYFYTFLHQYLATVIDTHAASLPSSADGSPNDADARIEKLYNDFDKIAYFLGFYDSDGKGNASQEKKIGRRGFSRKVNNFLPVKYNIPHYDSSSTISETTKLNSDDEGAVVFLSLICSSIRNAVYPSSKLYALDMLLAISEHLSDDMKLDRLLPYIVSLLNDRVSLVRGSAVKAMTELLSTVETITPINSNIFPEFIFPHLRRFATDPEIFTRTTYAACIASLSETALRFLELSQAFKTATENEMDNEADGNSPYEATYDIALVDLQLHIQEQVTILLIDQESSIKRALLSGITRLCVFFGRQKANDFLLSHMITYLNDQDGMLRGAFFETIVGVGTFVGGKSLEEYILPLMVQSLIDPEEFVVQKVLNSLASLAGLGLFNKIKVWELVGVVAPLICHPNTWISYGAISFIVSCGKILTVPDVWCFIYPTIRPFLKTDIISLTEKELLEAAKSRIDRIIFDQVLQWASQSPTFLILDDILLNQLKNDSSALPPIPAKFSDVDKSNFTKLQQLGMTAEDLEKLLFMREYLLKLSRAKQSLRVKVSANLKNRIEIENGSIMLKDLGITPRTVFLTSPFPDDSQQRLDQSKKSSKKAMPSEASGSSRRSSISSNRPHLFPDVPLAKATSDSVSMKSTQDLETHDGSPSSYSLNSKAQKRHFSGFQLHNYSETSINSIPILSTPISRSNSHLPSVASSPTVKSSAATGTNAASITATLEIPISEHGIDEFQQDGKIDKDSIKGQGVPNTPSSTNGWNKDGKDRTLKPLLDKKSLEAFPRPLAELGPHLSMAIIARNRRAFNKNSVNSTIFDCKLEGTLIANLTAHKASVNQICIAPDHSFFASCSDDGTIKIWDCSRLEKNPTTKPRVTYNLQEGKIKCMTFIENTYSIASASDDGTIHIFRVDYQGNNTAPKYGKCQTVRKIVLREEHVVTIEHFNTEQESLLVYATTKGNIYGFDLRKTQVVWILQNPTNFGVITSFVIDPHRAWILVGTNRGILTLWDLRFHISLRSWIHPSKTSINRLVLYMGPSSRGRHVLVAAGNNEVSLWDIEKVECKEVFMVRSVDDRRSTKIGSDMLKPQDIPSKETFLKNVLNPGQNGFSAFQDNSIKSMISPVNTNYILTAGVGKIRYWDIEHPEGSYVISGLHINEPKPNFSKLIHNGITFHIETPPRARNPSNNHKAKAGVGATPRIGNPVPQLQQMLINNHTDCINDIQLVEVPYTILVSADREGVIKVFR</sequence>
<dbReference type="PROSITE" id="PS50011">
    <property type="entry name" value="PROTEIN_KINASE_DOM"/>
    <property type="match status" value="1"/>
</dbReference>
<evidence type="ECO:0000256" key="5">
    <source>
        <dbReference type="ARBA" id="ARBA00022737"/>
    </source>
</evidence>
<dbReference type="PROSITE" id="PS50294">
    <property type="entry name" value="WD_REPEATS_REGION"/>
    <property type="match status" value="1"/>
</dbReference>
<dbReference type="CDD" id="cd13980">
    <property type="entry name" value="STKc_Vps15"/>
    <property type="match status" value="1"/>
</dbReference>
<keyword evidence="3 10" id="KW-0853">WD repeat</keyword>
<evidence type="ECO:0000256" key="7">
    <source>
        <dbReference type="ARBA" id="ARBA00022777"/>
    </source>
</evidence>
<dbReference type="InterPro" id="IPR008271">
    <property type="entry name" value="Ser/Thr_kinase_AS"/>
</dbReference>
<dbReference type="Gene3D" id="1.25.10.10">
    <property type="entry name" value="Leucine-rich Repeat Variant"/>
    <property type="match status" value="1"/>
</dbReference>
<dbReference type="InterPro" id="IPR055231">
    <property type="entry name" value="2AA_helical"/>
</dbReference>
<dbReference type="SUPFAM" id="SSF56112">
    <property type="entry name" value="Protein kinase-like (PK-like)"/>
    <property type="match status" value="1"/>
</dbReference>
<dbReference type="InterPro" id="IPR016024">
    <property type="entry name" value="ARM-type_fold"/>
</dbReference>
<dbReference type="Pfam" id="PF00069">
    <property type="entry name" value="Pkinase"/>
    <property type="match status" value="1"/>
</dbReference>
<dbReference type="InterPro" id="IPR011009">
    <property type="entry name" value="Kinase-like_dom_sf"/>
</dbReference>
<evidence type="ECO:0000256" key="1">
    <source>
        <dbReference type="ARBA" id="ARBA00012513"/>
    </source>
</evidence>
<feature type="compositionally biased region" description="Low complexity" evidence="11">
    <location>
        <begin position="899"/>
        <end position="914"/>
    </location>
</feature>
<dbReference type="Proteomes" id="UP001479436">
    <property type="component" value="Unassembled WGS sequence"/>
</dbReference>
<evidence type="ECO:0000256" key="2">
    <source>
        <dbReference type="ARBA" id="ARBA00022527"/>
    </source>
</evidence>
<dbReference type="InterPro" id="IPR011989">
    <property type="entry name" value="ARM-like"/>
</dbReference>
<evidence type="ECO:0000256" key="10">
    <source>
        <dbReference type="PROSITE-ProRule" id="PRU00221"/>
    </source>
</evidence>
<organism evidence="13 14">
    <name type="scientific">Basidiobolus ranarum</name>
    <dbReference type="NCBI Taxonomy" id="34480"/>
    <lineage>
        <taxon>Eukaryota</taxon>
        <taxon>Fungi</taxon>
        <taxon>Fungi incertae sedis</taxon>
        <taxon>Zoopagomycota</taxon>
        <taxon>Entomophthoromycotina</taxon>
        <taxon>Basidiobolomycetes</taxon>
        <taxon>Basidiobolales</taxon>
        <taxon>Basidiobolaceae</taxon>
        <taxon>Basidiobolus</taxon>
    </lineage>
</organism>
<evidence type="ECO:0000313" key="13">
    <source>
        <dbReference type="EMBL" id="KAK9768737.1"/>
    </source>
</evidence>
<feature type="compositionally biased region" description="Polar residues" evidence="11">
    <location>
        <begin position="944"/>
        <end position="953"/>
    </location>
</feature>
<keyword evidence="14" id="KW-1185">Reference proteome</keyword>
<dbReference type="PROSITE" id="PS50082">
    <property type="entry name" value="WD_REPEATS_2"/>
    <property type="match status" value="1"/>
</dbReference>
<feature type="repeat" description="WD" evidence="10">
    <location>
        <begin position="1120"/>
        <end position="1152"/>
    </location>
</feature>
<dbReference type="Gene3D" id="1.10.510.10">
    <property type="entry name" value="Transferase(Phosphotransferase) domain 1"/>
    <property type="match status" value="1"/>
</dbReference>
<dbReference type="Pfam" id="PF00400">
    <property type="entry name" value="WD40"/>
    <property type="match status" value="2"/>
</dbReference>
<keyword evidence="7 13" id="KW-0418">Kinase</keyword>
<dbReference type="InterPro" id="IPR001680">
    <property type="entry name" value="WD40_rpt"/>
</dbReference>
<comment type="caution">
    <text evidence="13">The sequence shown here is derived from an EMBL/GenBank/DDBJ whole genome shotgun (WGS) entry which is preliminary data.</text>
</comment>
<evidence type="ECO:0000313" key="14">
    <source>
        <dbReference type="Proteomes" id="UP001479436"/>
    </source>
</evidence>
<feature type="compositionally biased region" description="Polar residues" evidence="11">
    <location>
        <begin position="927"/>
        <end position="936"/>
    </location>
</feature>
<evidence type="ECO:0000256" key="11">
    <source>
        <dbReference type="SAM" id="MobiDB-lite"/>
    </source>
</evidence>
<dbReference type="Gene3D" id="2.130.10.10">
    <property type="entry name" value="YVTN repeat-like/Quinoprotein amine dehydrogenase"/>
    <property type="match status" value="1"/>
</dbReference>
<keyword evidence="5" id="KW-0677">Repeat</keyword>
<dbReference type="PROSITE" id="PS50077">
    <property type="entry name" value="HEAT_REPEAT"/>
    <property type="match status" value="1"/>
</dbReference>
<keyword evidence="2" id="KW-0723">Serine/threonine-protein kinase</keyword>
<evidence type="ECO:0000256" key="4">
    <source>
        <dbReference type="ARBA" id="ARBA00022679"/>
    </source>
</evidence>
<gene>
    <name evidence="13" type="primary">VPS15_3</name>
    <name evidence="13" type="ORF">K7432_000417</name>
</gene>
<dbReference type="EC" id="2.7.11.1" evidence="1"/>
<dbReference type="GO" id="GO:0004674">
    <property type="term" value="F:protein serine/threonine kinase activity"/>
    <property type="evidence" value="ECO:0007669"/>
    <property type="project" value="UniProtKB-EC"/>
</dbReference>
<protein>
    <recommendedName>
        <fullName evidence="1">non-specific serine/threonine protein kinase</fullName>
        <ecNumber evidence="1">2.7.11.1</ecNumber>
    </recommendedName>
</protein>
<accession>A0ABR2X4N1</accession>
<dbReference type="InterPro" id="IPR021133">
    <property type="entry name" value="HEAT_type_2"/>
</dbReference>
<dbReference type="InterPro" id="IPR036322">
    <property type="entry name" value="WD40_repeat_dom_sf"/>
</dbReference>
<dbReference type="Pfam" id="PF22956">
    <property type="entry name" value="VPS15-like_hel"/>
    <property type="match status" value="1"/>
</dbReference>